<organism evidence="1 2">
    <name type="scientific">Chitinilyticum piscinae</name>
    <dbReference type="NCBI Taxonomy" id="2866724"/>
    <lineage>
        <taxon>Bacteria</taxon>
        <taxon>Pseudomonadati</taxon>
        <taxon>Pseudomonadota</taxon>
        <taxon>Betaproteobacteria</taxon>
        <taxon>Neisseriales</taxon>
        <taxon>Chitinibacteraceae</taxon>
        <taxon>Chitinilyticum</taxon>
    </lineage>
</organism>
<sequence length="124" mass="12879">MLDSLRRPKRVALALMALVLHLLLPFAHALERSTLASGTPVLCSVVPLSPVTPEPDRHAAPVLPLCPVCVGTSGLVLAPPPVPPALPSLHHAASLLRLAGTEGFFLAAPDRVLPPAQAPPVQPD</sequence>
<reference evidence="1 2" key="1">
    <citation type="submission" date="2020-10" db="EMBL/GenBank/DDBJ databases">
        <title>The genome sequence of Chitinilyticum litopenaei 4Y14.</title>
        <authorList>
            <person name="Liu Y."/>
        </authorList>
    </citation>
    <scope>NUCLEOTIDE SEQUENCE [LARGE SCALE GENOMIC DNA]</scope>
    <source>
        <strain evidence="1 2">4Y14</strain>
    </source>
</reference>
<comment type="caution">
    <text evidence="1">The sequence shown here is derived from an EMBL/GenBank/DDBJ whole genome shotgun (WGS) entry which is preliminary data.</text>
</comment>
<accession>A0A8J7K2U4</accession>
<protein>
    <recommendedName>
        <fullName evidence="3">DUF2946 domain-containing protein</fullName>
    </recommendedName>
</protein>
<evidence type="ECO:0000313" key="1">
    <source>
        <dbReference type="EMBL" id="MBE9610991.1"/>
    </source>
</evidence>
<evidence type="ECO:0000313" key="2">
    <source>
        <dbReference type="Proteomes" id="UP000604481"/>
    </source>
</evidence>
<proteinExistence type="predicted"/>
<dbReference type="EMBL" id="JADFUA010000017">
    <property type="protein sequence ID" value="MBE9610991.1"/>
    <property type="molecule type" value="Genomic_DNA"/>
</dbReference>
<gene>
    <name evidence="1" type="ORF">INR99_16850</name>
</gene>
<dbReference type="Proteomes" id="UP000604481">
    <property type="component" value="Unassembled WGS sequence"/>
</dbReference>
<name>A0A8J7K2U4_9NEIS</name>
<keyword evidence="2" id="KW-1185">Reference proteome</keyword>
<evidence type="ECO:0008006" key="3">
    <source>
        <dbReference type="Google" id="ProtNLM"/>
    </source>
</evidence>
<dbReference type="RefSeq" id="WP_194117508.1">
    <property type="nucleotide sequence ID" value="NZ_JADFUA010000017.1"/>
</dbReference>
<dbReference type="AlphaFoldDB" id="A0A8J7K2U4"/>